<dbReference type="PANTHER" id="PTHR33164">
    <property type="entry name" value="TRANSCRIPTIONAL REGULATOR, MARR FAMILY"/>
    <property type="match status" value="1"/>
</dbReference>
<keyword evidence="3" id="KW-1185">Reference proteome</keyword>
<sequence length="148" mass="16915">MFFLKESPSEKLLEDYQLRFPKKDVGNMDYALGMLREASLLLREIENYFQSFDLSQTRFLIMLVLSNANDKKRLRAKDIVEQMDISKPIVSNTLKSMEAAGLVKITPDPNDGRSKIVQLKAKGSKLLEKVLPGYYDVVDAFYVEEAEA</sequence>
<dbReference type="Gene3D" id="1.10.10.10">
    <property type="entry name" value="Winged helix-like DNA-binding domain superfamily/Winged helix DNA-binding domain"/>
    <property type="match status" value="1"/>
</dbReference>
<dbReference type="STRING" id="1445510.YC6258_00320"/>
<name>A0A0C5UYK3_9GAMM</name>
<accession>A0A0C5UYK3</accession>
<dbReference type="GO" id="GO:0006950">
    <property type="term" value="P:response to stress"/>
    <property type="evidence" value="ECO:0007669"/>
    <property type="project" value="TreeGrafter"/>
</dbReference>
<dbReference type="HOGENOM" id="CLU_083287_27_3_6"/>
<dbReference type="CDD" id="cd00090">
    <property type="entry name" value="HTH_ARSR"/>
    <property type="match status" value="1"/>
</dbReference>
<dbReference type="GO" id="GO:0003700">
    <property type="term" value="F:DNA-binding transcription factor activity"/>
    <property type="evidence" value="ECO:0007669"/>
    <property type="project" value="InterPro"/>
</dbReference>
<dbReference type="PANTHER" id="PTHR33164:SF43">
    <property type="entry name" value="HTH-TYPE TRANSCRIPTIONAL REPRESSOR YETL"/>
    <property type="match status" value="1"/>
</dbReference>
<dbReference type="EMBL" id="CP007142">
    <property type="protein sequence ID" value="AJQ92370.1"/>
    <property type="molecule type" value="Genomic_DNA"/>
</dbReference>
<proteinExistence type="predicted"/>
<dbReference type="InterPro" id="IPR011991">
    <property type="entry name" value="ArsR-like_HTH"/>
</dbReference>
<evidence type="ECO:0000313" key="3">
    <source>
        <dbReference type="Proteomes" id="UP000032266"/>
    </source>
</evidence>
<feature type="domain" description="HTH marR-type" evidence="1">
    <location>
        <begin position="28"/>
        <end position="148"/>
    </location>
</feature>
<dbReference type="SMART" id="SM00347">
    <property type="entry name" value="HTH_MARR"/>
    <property type="match status" value="1"/>
</dbReference>
<evidence type="ECO:0000313" key="2">
    <source>
        <dbReference type="EMBL" id="AJQ92370.1"/>
    </source>
</evidence>
<dbReference type="InterPro" id="IPR000835">
    <property type="entry name" value="HTH_MarR-typ"/>
</dbReference>
<protein>
    <submittedName>
        <fullName evidence="2">Transcriptional regulator</fullName>
    </submittedName>
</protein>
<dbReference type="PROSITE" id="PS50995">
    <property type="entry name" value="HTH_MARR_2"/>
    <property type="match status" value="1"/>
</dbReference>
<evidence type="ECO:0000259" key="1">
    <source>
        <dbReference type="PROSITE" id="PS50995"/>
    </source>
</evidence>
<reference evidence="2 3" key="1">
    <citation type="submission" date="2014-01" db="EMBL/GenBank/DDBJ databases">
        <title>Full genme sequencing of cellulolytic bacterium Gynuella sunshinyii YC6258T gen. nov., sp. nov.</title>
        <authorList>
            <person name="Khan H."/>
            <person name="Chung E.J."/>
            <person name="Chung Y.R."/>
        </authorList>
    </citation>
    <scope>NUCLEOTIDE SEQUENCE [LARGE SCALE GENOMIC DNA]</scope>
    <source>
        <strain evidence="2 3">YC6258</strain>
    </source>
</reference>
<dbReference type="KEGG" id="gsn:YC6258_00320"/>
<dbReference type="Proteomes" id="UP000032266">
    <property type="component" value="Chromosome"/>
</dbReference>
<dbReference type="AlphaFoldDB" id="A0A0C5UYK3"/>
<dbReference type="InterPro" id="IPR036390">
    <property type="entry name" value="WH_DNA-bd_sf"/>
</dbReference>
<dbReference type="SUPFAM" id="SSF46785">
    <property type="entry name" value="Winged helix' DNA-binding domain"/>
    <property type="match status" value="1"/>
</dbReference>
<gene>
    <name evidence="2" type="ORF">YC6258_00320</name>
</gene>
<organism evidence="2 3">
    <name type="scientific">Gynuella sunshinyii YC6258</name>
    <dbReference type="NCBI Taxonomy" id="1445510"/>
    <lineage>
        <taxon>Bacteria</taxon>
        <taxon>Pseudomonadati</taxon>
        <taxon>Pseudomonadota</taxon>
        <taxon>Gammaproteobacteria</taxon>
        <taxon>Oceanospirillales</taxon>
        <taxon>Saccharospirillaceae</taxon>
        <taxon>Gynuella</taxon>
    </lineage>
</organism>
<dbReference type="InterPro" id="IPR036388">
    <property type="entry name" value="WH-like_DNA-bd_sf"/>
</dbReference>
<dbReference type="Pfam" id="PF12802">
    <property type="entry name" value="MarR_2"/>
    <property type="match status" value="1"/>
</dbReference>
<dbReference type="InterPro" id="IPR039422">
    <property type="entry name" value="MarR/SlyA-like"/>
</dbReference>